<dbReference type="InterPro" id="IPR036861">
    <property type="entry name" value="Endochitinase-like_sf"/>
</dbReference>
<evidence type="ECO:0000256" key="11">
    <source>
        <dbReference type="RuleBase" id="RU000489"/>
    </source>
</evidence>
<reference evidence="15" key="1">
    <citation type="submission" date="2018-08" db="EMBL/GenBank/DDBJ databases">
        <title>Draft genome sequence of azole-resistant Aspergillus thermomutatus (Neosartorya pseudofischeri) strain HMR AF 39, isolated from a human nasal aspirate.</title>
        <authorList>
            <person name="Parent-Michaud M."/>
            <person name="Dufresne P.J."/>
            <person name="Fournier E."/>
            <person name="Martineau C."/>
            <person name="Moreira S."/>
            <person name="Perkins V."/>
            <person name="De Repentigny L."/>
            <person name="Dufresne S.F."/>
        </authorList>
    </citation>
    <scope>NUCLEOTIDE SEQUENCE [LARGE SCALE GENOMIC DNA]</scope>
    <source>
        <strain evidence="15">HMR AF 39</strain>
    </source>
</reference>
<keyword evidence="8" id="KW-0119">Carbohydrate metabolism</keyword>
<dbReference type="SUPFAM" id="SSF54556">
    <property type="entry name" value="Chitinase insertion domain"/>
    <property type="match status" value="1"/>
</dbReference>
<keyword evidence="4" id="KW-0147">Chitin-binding</keyword>
<evidence type="ECO:0000256" key="12">
    <source>
        <dbReference type="SAM" id="Coils"/>
    </source>
</evidence>
<feature type="coiled-coil region" evidence="12">
    <location>
        <begin position="831"/>
        <end position="861"/>
    </location>
</feature>
<feature type="domain" description="GH18" evidence="14">
    <location>
        <begin position="215"/>
        <end position="581"/>
    </location>
</feature>
<evidence type="ECO:0000259" key="14">
    <source>
        <dbReference type="PROSITE" id="PS51910"/>
    </source>
</evidence>
<accession>A0A397G3Z3</accession>
<keyword evidence="9 11" id="KW-0326">Glycosidase</keyword>
<dbReference type="PANTHER" id="PTHR47700">
    <property type="entry name" value="V CHITINASE, PUTATIVE (AFU_ORTHOLOGUE AFUA_6G13720)-RELATED"/>
    <property type="match status" value="1"/>
</dbReference>
<dbReference type="Gene3D" id="3.20.20.80">
    <property type="entry name" value="Glycosidases"/>
    <property type="match status" value="1"/>
</dbReference>
<dbReference type="InterPro" id="IPR001223">
    <property type="entry name" value="Glyco_hydro18_cat"/>
</dbReference>
<dbReference type="EC" id="3.2.1.14" evidence="3"/>
<evidence type="ECO:0000256" key="10">
    <source>
        <dbReference type="ARBA" id="ARBA00023326"/>
    </source>
</evidence>
<evidence type="ECO:0000313" key="16">
    <source>
        <dbReference type="Proteomes" id="UP000215305"/>
    </source>
</evidence>
<evidence type="ECO:0000256" key="2">
    <source>
        <dbReference type="ARBA" id="ARBA00008682"/>
    </source>
</evidence>
<keyword evidence="7" id="KW-0843">Virulence</keyword>
<keyword evidence="16" id="KW-1185">Reference proteome</keyword>
<dbReference type="Pfam" id="PF00704">
    <property type="entry name" value="Glyco_hydro_18"/>
    <property type="match status" value="1"/>
</dbReference>
<evidence type="ECO:0000256" key="5">
    <source>
        <dbReference type="ARBA" id="ARBA00022801"/>
    </source>
</evidence>
<dbReference type="SUPFAM" id="SSF57016">
    <property type="entry name" value="Plant lectins/antimicrobial peptides"/>
    <property type="match status" value="1"/>
</dbReference>
<dbReference type="InterPro" id="IPR017853">
    <property type="entry name" value="GH"/>
</dbReference>
<dbReference type="STRING" id="41047.A0A397G3Z3"/>
<dbReference type="PANTHER" id="PTHR47700:SF2">
    <property type="entry name" value="CHITINASE"/>
    <property type="match status" value="1"/>
</dbReference>
<dbReference type="Gene3D" id="3.10.50.10">
    <property type="match status" value="1"/>
</dbReference>
<dbReference type="GO" id="GO:0008843">
    <property type="term" value="F:endochitinase activity"/>
    <property type="evidence" value="ECO:0007669"/>
    <property type="project" value="UniProtKB-EC"/>
</dbReference>
<organism evidence="15 16">
    <name type="scientific">Aspergillus thermomutatus</name>
    <name type="common">Neosartorya pseudofischeri</name>
    <dbReference type="NCBI Taxonomy" id="41047"/>
    <lineage>
        <taxon>Eukaryota</taxon>
        <taxon>Fungi</taxon>
        <taxon>Dikarya</taxon>
        <taxon>Ascomycota</taxon>
        <taxon>Pezizomycotina</taxon>
        <taxon>Eurotiomycetes</taxon>
        <taxon>Eurotiomycetidae</taxon>
        <taxon>Eurotiales</taxon>
        <taxon>Aspergillaceae</taxon>
        <taxon>Aspergillus</taxon>
        <taxon>Aspergillus subgen. Fumigati</taxon>
    </lineage>
</organism>
<dbReference type="GO" id="GO:0006032">
    <property type="term" value="P:chitin catabolic process"/>
    <property type="evidence" value="ECO:0007669"/>
    <property type="project" value="UniProtKB-KW"/>
</dbReference>
<comment type="caution">
    <text evidence="15">The sequence shown here is derived from an EMBL/GenBank/DDBJ whole genome shotgun (WGS) entry which is preliminary data.</text>
</comment>
<evidence type="ECO:0000313" key="15">
    <source>
        <dbReference type="EMBL" id="RHZ45751.1"/>
    </source>
</evidence>
<dbReference type="InterPro" id="IPR018392">
    <property type="entry name" value="LysM"/>
</dbReference>
<evidence type="ECO:0000256" key="9">
    <source>
        <dbReference type="ARBA" id="ARBA00023295"/>
    </source>
</evidence>
<dbReference type="CDD" id="cd00035">
    <property type="entry name" value="ChtBD1"/>
    <property type="match status" value="1"/>
</dbReference>
<feature type="domain" description="LysM" evidence="13">
    <location>
        <begin position="6"/>
        <end position="51"/>
    </location>
</feature>
<dbReference type="EMBL" id="NKHU02000277">
    <property type="protein sequence ID" value="RHZ45751.1"/>
    <property type="molecule type" value="Genomic_DNA"/>
</dbReference>
<evidence type="ECO:0000256" key="8">
    <source>
        <dbReference type="ARBA" id="ARBA00023277"/>
    </source>
</evidence>
<keyword evidence="12" id="KW-0175">Coiled coil</keyword>
<evidence type="ECO:0000256" key="4">
    <source>
        <dbReference type="ARBA" id="ARBA00022669"/>
    </source>
</evidence>
<dbReference type="SUPFAM" id="SSF51445">
    <property type="entry name" value="(Trans)glycosidases"/>
    <property type="match status" value="1"/>
</dbReference>
<dbReference type="CDD" id="cd00118">
    <property type="entry name" value="LysM"/>
    <property type="match status" value="2"/>
</dbReference>
<comment type="similarity">
    <text evidence="2">Belongs to the glycosyl hydrolase 18 family. Chitinase class V subfamily.</text>
</comment>
<dbReference type="RefSeq" id="XP_026610839.1">
    <property type="nucleotide sequence ID" value="XM_026757277.1"/>
</dbReference>
<name>A0A397G3Z3_ASPTH</name>
<dbReference type="InterPro" id="IPR036779">
    <property type="entry name" value="LysM_dom_sf"/>
</dbReference>
<dbReference type="PROSITE" id="PS51782">
    <property type="entry name" value="LYSM"/>
    <property type="match status" value="2"/>
</dbReference>
<dbReference type="InterPro" id="IPR053214">
    <property type="entry name" value="LysM12-like"/>
</dbReference>
<keyword evidence="5 11" id="KW-0378">Hydrolase</keyword>
<dbReference type="InterPro" id="IPR001579">
    <property type="entry name" value="Glyco_hydro_18_chit_AS"/>
</dbReference>
<dbReference type="VEuPathDB" id="FungiDB:CDV56_103658"/>
<evidence type="ECO:0000256" key="3">
    <source>
        <dbReference type="ARBA" id="ARBA00012729"/>
    </source>
</evidence>
<evidence type="ECO:0000259" key="13">
    <source>
        <dbReference type="PROSITE" id="PS51782"/>
    </source>
</evidence>
<dbReference type="PROSITE" id="PS51910">
    <property type="entry name" value="GH18_2"/>
    <property type="match status" value="1"/>
</dbReference>
<keyword evidence="6" id="KW-0146">Chitin degradation</keyword>
<dbReference type="Proteomes" id="UP000215305">
    <property type="component" value="Unassembled WGS sequence"/>
</dbReference>
<dbReference type="CDD" id="cd02878">
    <property type="entry name" value="GH18_zymocin_alpha"/>
    <property type="match status" value="1"/>
</dbReference>
<comment type="catalytic activity">
    <reaction evidence="1">
        <text>Random endo-hydrolysis of N-acetyl-beta-D-glucosaminide (1-&gt;4)-beta-linkages in chitin and chitodextrins.</text>
        <dbReference type="EC" id="3.2.1.14"/>
    </reaction>
</comment>
<dbReference type="Gene3D" id="3.30.60.10">
    <property type="entry name" value="Endochitinase-like"/>
    <property type="match status" value="1"/>
</dbReference>
<dbReference type="AlphaFoldDB" id="A0A397G3Z3"/>
<gene>
    <name evidence="15" type="ORF">CDV56_103658</name>
</gene>
<protein>
    <recommendedName>
        <fullName evidence="3">chitinase</fullName>
        <ecNumber evidence="3">3.2.1.14</ecNumber>
    </recommendedName>
</protein>
<dbReference type="SMART" id="SM00257">
    <property type="entry name" value="LysM"/>
    <property type="match status" value="2"/>
</dbReference>
<proteinExistence type="inferred from homology"/>
<evidence type="ECO:0000256" key="7">
    <source>
        <dbReference type="ARBA" id="ARBA00023026"/>
    </source>
</evidence>
<dbReference type="InterPro" id="IPR011583">
    <property type="entry name" value="Chitinase_II/V-like_cat"/>
</dbReference>
<dbReference type="SUPFAM" id="SSF54106">
    <property type="entry name" value="LysM domain"/>
    <property type="match status" value="2"/>
</dbReference>
<keyword evidence="10" id="KW-0624">Polysaccharide degradation</keyword>
<evidence type="ECO:0000256" key="6">
    <source>
        <dbReference type="ARBA" id="ARBA00023024"/>
    </source>
</evidence>
<feature type="domain" description="LysM" evidence="13">
    <location>
        <begin position="70"/>
        <end position="118"/>
    </location>
</feature>
<dbReference type="PROSITE" id="PS01095">
    <property type="entry name" value="GH18_1"/>
    <property type="match status" value="1"/>
</dbReference>
<evidence type="ECO:0000256" key="1">
    <source>
        <dbReference type="ARBA" id="ARBA00000822"/>
    </source>
</evidence>
<sequence>MSDVCSYIQVQGGDGCWALAQRCGISQDDLTIYNPASNFCDTLVVDQYVCCSEGSLPDFSPKPDDDGNCFVYVVQQDDTCADIAKANQMDADKIPDYNSLTWGWTGCSMLQLGQSICLSEGMPPFPSPVDGVACGPQKPGTEKPNNGSTWDWAELNPCPLNACCDVWGQCGITPEFCTNTTADGGAPGTAKNNTNGCISNCGTEIKSTSVWLPNPRRIGYFEAWNLDRKCANMDISKMTEDGYYTHVHWAFGNITESWEVDVSGLQEQFDGLLKLQNIQRIMSFGGWGFSTDAYTHNIFRTGVRDGNRQTLAANVVKFIVDNDLDGVDFDWEYPGAQDIPGIDPDNLDSGENYAEFLKLVRNQLPEEKSMSMALPASYWYLKGFDPLTQFDNYIDYYVYMTYDLHGQWDWNNTFVNPGCPTGNCLRSHVNKTETEYTLAMITKAGIPSIKIVPGLALYGRSFEMTDPACKGPECTFTGKESGATKGACTDTAGYLSNVEIQDLIAAANSEDNYNNVTISQYEDEGDILIYNGNQWVSWLTPDSYNARRQWYDDLHFGGSVDWAVDLNRTYGNNGTGDLQESGDDWPEFEPCPNIHFPYLEGLQTAQAAGAIPDHCVAQMTLDTLLWMLDTAYDNYTEVNNGYDEMFEYYVQYIEKVVPAVLENAFMWNMSITGSNQLVPEIGYGMQYFDCRFPEQDDFVPCAASWDDNLDPLLRYIDATDLTLRDKDGFSKALVTAGLLDDWVDFGDYSIHRTNYNTRPATSWTLSFTGWPIKNESMVVQNPKDIVTKGLPNLPTMRSEMESTMLEIMGGSWTGGDPRDAALAYAPAVFMLEQAVDSMAQAKKLGEQEEEEEEEEERKRKENFILLIISVVFMTYTNKIPAQFVPMVGEGVAASLGFANLARIIAIAGELGNAVLATYDTVKDPSAAIVNMLGMMFGAAGFVKASRDAKGLGDVAKWRKGMKAGEIASLGKIFEDGDGKLQDILGKVCKL</sequence>
<dbReference type="OrthoDB" id="73875at2759"/>
<dbReference type="GO" id="GO:0000272">
    <property type="term" value="P:polysaccharide catabolic process"/>
    <property type="evidence" value="ECO:0007669"/>
    <property type="project" value="UniProtKB-KW"/>
</dbReference>
<dbReference type="Gene3D" id="3.10.350.10">
    <property type="entry name" value="LysM domain"/>
    <property type="match status" value="2"/>
</dbReference>
<dbReference type="SMART" id="SM00636">
    <property type="entry name" value="Glyco_18"/>
    <property type="match status" value="1"/>
</dbReference>
<dbReference type="GO" id="GO:0008061">
    <property type="term" value="F:chitin binding"/>
    <property type="evidence" value="ECO:0007669"/>
    <property type="project" value="UniProtKB-KW"/>
</dbReference>
<dbReference type="Pfam" id="PF01476">
    <property type="entry name" value="LysM"/>
    <property type="match status" value="2"/>
</dbReference>
<dbReference type="InterPro" id="IPR029070">
    <property type="entry name" value="Chitinase_insertion_sf"/>
</dbReference>
<dbReference type="GeneID" id="38125632"/>